<feature type="transmembrane region" description="Helical" evidence="9">
    <location>
        <begin position="191"/>
        <end position="209"/>
    </location>
</feature>
<evidence type="ECO:0000256" key="8">
    <source>
        <dbReference type="ARBA" id="ARBA00023136"/>
    </source>
</evidence>
<feature type="transmembrane region" description="Helical" evidence="9">
    <location>
        <begin position="125"/>
        <end position="147"/>
    </location>
</feature>
<organism evidence="11 12">
    <name type="scientific">Acinetobacter corruptisaponis</name>
    <dbReference type="NCBI Taxonomy" id="3045147"/>
    <lineage>
        <taxon>Bacteria</taxon>
        <taxon>Pseudomonadati</taxon>
        <taxon>Pseudomonadota</taxon>
        <taxon>Gammaproteobacteria</taxon>
        <taxon>Moraxellales</taxon>
        <taxon>Moraxellaceae</taxon>
        <taxon>Acinetobacter</taxon>
    </lineage>
</organism>
<dbReference type="InterPro" id="IPR047817">
    <property type="entry name" value="ABC2_TM_bact-type"/>
</dbReference>
<evidence type="ECO:0000313" key="12">
    <source>
        <dbReference type="Proteomes" id="UP001229836"/>
    </source>
</evidence>
<evidence type="ECO:0000256" key="2">
    <source>
        <dbReference type="ARBA" id="ARBA00007783"/>
    </source>
</evidence>
<evidence type="ECO:0000256" key="3">
    <source>
        <dbReference type="ARBA" id="ARBA00022448"/>
    </source>
</evidence>
<dbReference type="PANTHER" id="PTHR30413:SF8">
    <property type="entry name" value="TRANSPORT PERMEASE PROTEIN"/>
    <property type="match status" value="1"/>
</dbReference>
<comment type="similarity">
    <text evidence="2 9">Belongs to the ABC-2 integral membrane protein family.</text>
</comment>
<feature type="transmembrane region" description="Helical" evidence="9">
    <location>
        <begin position="46"/>
        <end position="68"/>
    </location>
</feature>
<dbReference type="RefSeq" id="WP_279960396.1">
    <property type="nucleotide sequence ID" value="NZ_CP125669.1"/>
</dbReference>
<dbReference type="PRINTS" id="PR00164">
    <property type="entry name" value="ABC2TRNSPORT"/>
</dbReference>
<dbReference type="Proteomes" id="UP001229836">
    <property type="component" value="Chromosome"/>
</dbReference>
<keyword evidence="7 9" id="KW-1133">Transmembrane helix</keyword>
<dbReference type="PROSITE" id="PS51012">
    <property type="entry name" value="ABC_TM2"/>
    <property type="match status" value="1"/>
</dbReference>
<reference evidence="11 12" key="1">
    <citation type="submission" date="2023-05" db="EMBL/GenBank/DDBJ databases">
        <title>The complete genome of Acinetobacter sp. nov KCTC 92772.</title>
        <authorList>
            <person name="Zhou G."/>
        </authorList>
    </citation>
    <scope>NUCLEOTIDE SEQUENCE [LARGE SCALE GENOMIC DNA]</scope>
    <source>
        <strain evidence="11 12">KCTC 92772</strain>
    </source>
</reference>
<evidence type="ECO:0000256" key="5">
    <source>
        <dbReference type="ARBA" id="ARBA00022519"/>
    </source>
</evidence>
<comment type="subcellular location">
    <subcellularLocation>
        <location evidence="1 9">Cell inner membrane</location>
        <topology evidence="1 9">Multi-pass membrane protein</topology>
    </subcellularLocation>
</comment>
<evidence type="ECO:0000313" key="11">
    <source>
        <dbReference type="EMBL" id="WHP04469.1"/>
    </source>
</evidence>
<keyword evidence="8 9" id="KW-0472">Membrane</keyword>
<evidence type="ECO:0000256" key="1">
    <source>
        <dbReference type="ARBA" id="ARBA00004429"/>
    </source>
</evidence>
<evidence type="ECO:0000256" key="7">
    <source>
        <dbReference type="ARBA" id="ARBA00022989"/>
    </source>
</evidence>
<keyword evidence="3 9" id="KW-0813">Transport</keyword>
<dbReference type="PANTHER" id="PTHR30413">
    <property type="entry name" value="INNER MEMBRANE TRANSPORT PERMEASE"/>
    <property type="match status" value="1"/>
</dbReference>
<gene>
    <name evidence="11" type="ORF">QLH32_10345</name>
</gene>
<name>A0ABY8S2Q1_9GAMM</name>
<keyword evidence="6 9" id="KW-0812">Transmembrane</keyword>
<accession>A0ABY8S2Q1</accession>
<keyword evidence="4 9" id="KW-1003">Cell membrane</keyword>
<dbReference type="InterPro" id="IPR000412">
    <property type="entry name" value="ABC_2_transport"/>
</dbReference>
<sequence length="274" mass="31506">MDEQSTSLRALPRLKSRGGLKVMYAAIRALFLRELQTRFGQYRLGYFWILLEPALHIGFMLILFGSISSRTTPGIDYEVFLVNGILPFFMFRQISTQSLNAISANKGLFSYKPVKPIDALLARSFLELLLHFTAYLFFSLVLLWFGYHISIDAIPQLLGYWFLLFILTTSMGLIFLVVGDISPEINKFISTFFFILYLLSGVIYTIHVIPVEYQGYLLWNPLIHIFELMRHAVAPNYPLVSGVSLGYVMIWLLGSLLLGLLLYTRFEQRMVKSK</sequence>
<keyword evidence="5" id="KW-0997">Cell inner membrane</keyword>
<protein>
    <recommendedName>
        <fullName evidence="9">Transport permease protein</fullName>
    </recommendedName>
</protein>
<dbReference type="InterPro" id="IPR013525">
    <property type="entry name" value="ABC2_TM"/>
</dbReference>
<dbReference type="EMBL" id="CP125669">
    <property type="protein sequence ID" value="WHP04469.1"/>
    <property type="molecule type" value="Genomic_DNA"/>
</dbReference>
<evidence type="ECO:0000256" key="6">
    <source>
        <dbReference type="ARBA" id="ARBA00022692"/>
    </source>
</evidence>
<evidence type="ECO:0000256" key="9">
    <source>
        <dbReference type="RuleBase" id="RU361157"/>
    </source>
</evidence>
<keyword evidence="12" id="KW-1185">Reference proteome</keyword>
<comment type="caution">
    <text evidence="9">Lacks conserved residue(s) required for the propagation of feature annotation.</text>
</comment>
<proteinExistence type="inferred from homology"/>
<feature type="domain" description="ABC transmembrane type-2" evidence="10">
    <location>
        <begin position="44"/>
        <end position="266"/>
    </location>
</feature>
<evidence type="ECO:0000259" key="10">
    <source>
        <dbReference type="PROSITE" id="PS51012"/>
    </source>
</evidence>
<feature type="transmembrane region" description="Helical" evidence="9">
    <location>
        <begin position="159"/>
        <end position="179"/>
    </location>
</feature>
<evidence type="ECO:0000256" key="4">
    <source>
        <dbReference type="ARBA" id="ARBA00022475"/>
    </source>
</evidence>
<feature type="transmembrane region" description="Helical" evidence="9">
    <location>
        <begin position="245"/>
        <end position="264"/>
    </location>
</feature>
<dbReference type="Pfam" id="PF01061">
    <property type="entry name" value="ABC2_membrane"/>
    <property type="match status" value="1"/>
</dbReference>